<feature type="transmembrane region" description="Helical" evidence="7">
    <location>
        <begin position="157"/>
        <end position="176"/>
    </location>
</feature>
<sequence length="218" mass="23916">MLLCTFKYGRELELLRSIFFDTISVFTIMNPLSVGVIMLTLLDENISKTEIRKIALKASKSVYLSLTIVFLIGQYIFSFLGVSPDGLRVFGGIILLMMAINMVQGYGKRTNQTTKEKEAAEEREDISIVPLAIPITVGPGLTTTMLNMSIAATTWQAYVSGLSAILICCFACYIILARMPFIKEKLGVNGLRVLNRVMGLVVGSLAAQMILSGIAKFL</sequence>
<protein>
    <recommendedName>
        <fullName evidence="7">UPF0056 membrane protein</fullName>
    </recommendedName>
</protein>
<evidence type="ECO:0000313" key="9">
    <source>
        <dbReference type="Proteomes" id="UP000199138"/>
    </source>
</evidence>
<dbReference type="Proteomes" id="UP000199138">
    <property type="component" value="Unassembled WGS sequence"/>
</dbReference>
<feature type="transmembrane region" description="Helical" evidence="7">
    <location>
        <begin position="62"/>
        <end position="83"/>
    </location>
</feature>
<dbReference type="PANTHER" id="PTHR33508:SF1">
    <property type="entry name" value="UPF0056 MEMBRANE PROTEIN YHCE"/>
    <property type="match status" value="1"/>
</dbReference>
<feature type="transmembrane region" description="Helical" evidence="7">
    <location>
        <begin position="197"/>
        <end position="215"/>
    </location>
</feature>
<evidence type="ECO:0000256" key="6">
    <source>
        <dbReference type="ARBA" id="ARBA00023136"/>
    </source>
</evidence>
<evidence type="ECO:0000313" key="8">
    <source>
        <dbReference type="EMBL" id="SFU68858.1"/>
    </source>
</evidence>
<dbReference type="OrthoDB" id="21094at2"/>
<evidence type="ECO:0000256" key="7">
    <source>
        <dbReference type="RuleBase" id="RU362048"/>
    </source>
</evidence>
<comment type="similarity">
    <text evidence="2 7">Belongs to the UPF0056 (MarC) family.</text>
</comment>
<dbReference type="InterPro" id="IPR002771">
    <property type="entry name" value="Multi_antbiot-R_MarC"/>
</dbReference>
<evidence type="ECO:0000256" key="3">
    <source>
        <dbReference type="ARBA" id="ARBA00022475"/>
    </source>
</evidence>
<proteinExistence type="inferred from homology"/>
<dbReference type="PANTHER" id="PTHR33508">
    <property type="entry name" value="UPF0056 MEMBRANE PROTEIN YHCE"/>
    <property type="match status" value="1"/>
</dbReference>
<feature type="transmembrane region" description="Helical" evidence="7">
    <location>
        <begin position="89"/>
        <end position="107"/>
    </location>
</feature>
<dbReference type="STRING" id="1224947.SAMN05216480_11378"/>
<feature type="transmembrane region" description="Helical" evidence="7">
    <location>
        <begin position="18"/>
        <end position="42"/>
    </location>
</feature>
<feature type="transmembrane region" description="Helical" evidence="7">
    <location>
        <begin position="128"/>
        <end position="151"/>
    </location>
</feature>
<name>A0A1I7I7E7_9FLAO</name>
<keyword evidence="9" id="KW-1185">Reference proteome</keyword>
<keyword evidence="4 7" id="KW-0812">Transmembrane</keyword>
<dbReference type="GO" id="GO:0005886">
    <property type="term" value="C:plasma membrane"/>
    <property type="evidence" value="ECO:0007669"/>
    <property type="project" value="UniProtKB-SubCell"/>
</dbReference>
<dbReference type="RefSeq" id="WP_093026005.1">
    <property type="nucleotide sequence ID" value="NZ_FPBK01000013.1"/>
</dbReference>
<keyword evidence="6 7" id="KW-0472">Membrane</keyword>
<evidence type="ECO:0000256" key="4">
    <source>
        <dbReference type="ARBA" id="ARBA00022692"/>
    </source>
</evidence>
<organism evidence="8 9">
    <name type="scientific">Pustulibacterium marinum</name>
    <dbReference type="NCBI Taxonomy" id="1224947"/>
    <lineage>
        <taxon>Bacteria</taxon>
        <taxon>Pseudomonadati</taxon>
        <taxon>Bacteroidota</taxon>
        <taxon>Flavobacteriia</taxon>
        <taxon>Flavobacteriales</taxon>
        <taxon>Flavobacteriaceae</taxon>
        <taxon>Pustulibacterium</taxon>
    </lineage>
</organism>
<dbReference type="Pfam" id="PF01914">
    <property type="entry name" value="MarC"/>
    <property type="match status" value="1"/>
</dbReference>
<dbReference type="NCBIfam" id="TIGR00427">
    <property type="entry name" value="NAAT family transporter"/>
    <property type="match status" value="1"/>
</dbReference>
<evidence type="ECO:0000256" key="2">
    <source>
        <dbReference type="ARBA" id="ARBA00009784"/>
    </source>
</evidence>
<keyword evidence="3" id="KW-1003">Cell membrane</keyword>
<evidence type="ECO:0000256" key="5">
    <source>
        <dbReference type="ARBA" id="ARBA00022989"/>
    </source>
</evidence>
<dbReference type="EMBL" id="FPBK01000013">
    <property type="protein sequence ID" value="SFU68858.1"/>
    <property type="molecule type" value="Genomic_DNA"/>
</dbReference>
<comment type="subcellular location">
    <subcellularLocation>
        <location evidence="1 7">Cell membrane</location>
        <topology evidence="1 7">Multi-pass membrane protein</topology>
    </subcellularLocation>
</comment>
<accession>A0A1I7I7E7</accession>
<dbReference type="AlphaFoldDB" id="A0A1I7I7E7"/>
<evidence type="ECO:0000256" key="1">
    <source>
        <dbReference type="ARBA" id="ARBA00004651"/>
    </source>
</evidence>
<reference evidence="8 9" key="1">
    <citation type="submission" date="2016-10" db="EMBL/GenBank/DDBJ databases">
        <authorList>
            <person name="de Groot N.N."/>
        </authorList>
    </citation>
    <scope>NUCLEOTIDE SEQUENCE [LARGE SCALE GENOMIC DNA]</scope>
    <source>
        <strain evidence="8 9">CGMCC 1.12333</strain>
    </source>
</reference>
<keyword evidence="5 7" id="KW-1133">Transmembrane helix</keyword>
<gene>
    <name evidence="8" type="ORF">SAMN05216480_11378</name>
</gene>